<dbReference type="AlphaFoldDB" id="A0A061F6T8"/>
<organism evidence="1 2">
    <name type="scientific">Theobroma cacao</name>
    <name type="common">Cacao</name>
    <name type="synonym">Cocoa</name>
    <dbReference type="NCBI Taxonomy" id="3641"/>
    <lineage>
        <taxon>Eukaryota</taxon>
        <taxon>Viridiplantae</taxon>
        <taxon>Streptophyta</taxon>
        <taxon>Embryophyta</taxon>
        <taxon>Tracheophyta</taxon>
        <taxon>Spermatophyta</taxon>
        <taxon>Magnoliopsida</taxon>
        <taxon>eudicotyledons</taxon>
        <taxon>Gunneridae</taxon>
        <taxon>Pentapetalae</taxon>
        <taxon>rosids</taxon>
        <taxon>malvids</taxon>
        <taxon>Malvales</taxon>
        <taxon>Malvaceae</taxon>
        <taxon>Byttnerioideae</taxon>
        <taxon>Theobroma</taxon>
    </lineage>
</organism>
<dbReference type="InterPro" id="IPR012337">
    <property type="entry name" value="RNaseH-like_sf"/>
</dbReference>
<keyword evidence="2" id="KW-1185">Reference proteome</keyword>
<dbReference type="HOGENOM" id="CLU_1162868_0_0_1"/>
<dbReference type="Proteomes" id="UP000026915">
    <property type="component" value="Chromosome 7"/>
</dbReference>
<dbReference type="PANTHER" id="PTHR33033">
    <property type="entry name" value="POLYNUCLEOTIDYL TRANSFERASE, RIBONUCLEASE H-LIKE SUPERFAMILY PROTEIN-RELATED"/>
    <property type="match status" value="1"/>
</dbReference>
<dbReference type="InParanoid" id="A0A061F6T8"/>
<proteinExistence type="predicted"/>
<evidence type="ECO:0000313" key="2">
    <source>
        <dbReference type="Proteomes" id="UP000026915"/>
    </source>
</evidence>
<protein>
    <recommendedName>
        <fullName evidence="3">RNase H type-1 domain-containing protein</fullName>
    </recommendedName>
</protein>
<dbReference type="EMBL" id="CM001885">
    <property type="protein sequence ID" value="EOY12588.1"/>
    <property type="molecule type" value="Genomic_DNA"/>
</dbReference>
<dbReference type="InterPro" id="IPR044730">
    <property type="entry name" value="RNase_H-like_dom_plant"/>
</dbReference>
<dbReference type="SUPFAM" id="SSF53098">
    <property type="entry name" value="Ribonuclease H-like"/>
    <property type="match status" value="1"/>
</dbReference>
<dbReference type="PANTHER" id="PTHR33033:SF121">
    <property type="entry name" value="POLYNUCLEOTIDYL TRANSFERASE, RIBONUCLEASE H-LIKE SUPERFAMILY PROTEIN"/>
    <property type="match status" value="1"/>
</dbReference>
<reference evidence="1 2" key="1">
    <citation type="journal article" date="2013" name="Genome Biol.">
        <title>The genome sequence of the most widely cultivated cacao type and its use to identify candidate genes regulating pod color.</title>
        <authorList>
            <person name="Motamayor J.C."/>
            <person name="Mockaitis K."/>
            <person name="Schmutz J."/>
            <person name="Haiminen N."/>
            <person name="Iii D.L."/>
            <person name="Cornejo O."/>
            <person name="Findley S.D."/>
            <person name="Zheng P."/>
            <person name="Utro F."/>
            <person name="Royaert S."/>
            <person name="Saski C."/>
            <person name="Jenkins J."/>
            <person name="Podicheti R."/>
            <person name="Zhao M."/>
            <person name="Scheffler B.E."/>
            <person name="Stack J.C."/>
            <person name="Feltus F.A."/>
            <person name="Mustiga G.M."/>
            <person name="Amores F."/>
            <person name="Phillips W."/>
            <person name="Marelli J.P."/>
            <person name="May G.D."/>
            <person name="Shapiro H."/>
            <person name="Ma J."/>
            <person name="Bustamante C.D."/>
            <person name="Schnell R.J."/>
            <person name="Main D."/>
            <person name="Gilbert D."/>
            <person name="Parida L."/>
            <person name="Kuhn D.N."/>
        </authorList>
    </citation>
    <scope>NUCLEOTIDE SEQUENCE [LARGE SCALE GENOMIC DNA]</scope>
    <source>
        <strain evidence="2">cv. Matina 1-6</strain>
    </source>
</reference>
<sequence length="239" mass="26696">MALKVQNALESLWRRVVVEKSVLNHRSTMPSLGNLLKASDIWKNITKPFHGNSDYSHTLTNNMDLSIGCGNQIHLWDDDWAGDFNLQNAFLRIYVLALKKSSYVNDFDGSLRGCPGDSSVGGVLRNEVSDVLAMFSEDIGVTDSTTAELLTIKEVVTINLCSIQRLRALVIQTWSILNKINRWCIIHIPRSSNDMVDLLAKKGALRPSAFLWINGSVQDEISSSNTNHVNLPHLLHDNN</sequence>
<accession>A0A061F6T8</accession>
<evidence type="ECO:0000313" key="1">
    <source>
        <dbReference type="EMBL" id="EOY12588.1"/>
    </source>
</evidence>
<evidence type="ECO:0008006" key="3">
    <source>
        <dbReference type="Google" id="ProtNLM"/>
    </source>
</evidence>
<dbReference type="CDD" id="cd06222">
    <property type="entry name" value="RNase_H_like"/>
    <property type="match status" value="1"/>
</dbReference>
<gene>
    <name evidence="1" type="ORF">TCM_031104</name>
</gene>
<dbReference type="Gramene" id="EOY12588">
    <property type="protein sequence ID" value="EOY12588"/>
    <property type="gene ID" value="TCM_031104"/>
</dbReference>
<name>A0A061F6T8_THECC</name>